<reference evidence="7 8" key="1">
    <citation type="submission" date="2024-05" db="EMBL/GenBank/DDBJ databases">
        <title>Genome sequencing and assembly of Indian major carp, Cirrhinus mrigala (Hamilton, 1822).</title>
        <authorList>
            <person name="Mohindra V."/>
            <person name="Chowdhury L.M."/>
            <person name="Lal K."/>
            <person name="Jena J.K."/>
        </authorList>
    </citation>
    <scope>NUCLEOTIDE SEQUENCE [LARGE SCALE GENOMIC DNA]</scope>
    <source>
        <strain evidence="7">CM1030</strain>
        <tissue evidence="7">Blood</tissue>
    </source>
</reference>
<dbReference type="PRINTS" id="PR00205">
    <property type="entry name" value="CADHERIN"/>
</dbReference>
<gene>
    <name evidence="7" type="ORF">M9458_003967</name>
</gene>
<dbReference type="PANTHER" id="PTHR24027">
    <property type="entry name" value="CADHERIN-23"/>
    <property type="match status" value="1"/>
</dbReference>
<evidence type="ECO:0000256" key="2">
    <source>
        <dbReference type="ARBA" id="ARBA00022737"/>
    </source>
</evidence>
<keyword evidence="4" id="KW-0472">Membrane</keyword>
<evidence type="ECO:0000256" key="3">
    <source>
        <dbReference type="ARBA" id="ARBA00022837"/>
    </source>
</evidence>
<accession>A0ABD0RU05</accession>
<keyword evidence="3 5" id="KW-0106">Calcium</keyword>
<evidence type="ECO:0000313" key="7">
    <source>
        <dbReference type="EMBL" id="KAL0200780.1"/>
    </source>
</evidence>
<dbReference type="AlphaFoldDB" id="A0ABD0RU05"/>
<comment type="subcellular location">
    <subcellularLocation>
        <location evidence="1">Membrane</location>
    </subcellularLocation>
</comment>
<keyword evidence="2" id="KW-0677">Repeat</keyword>
<evidence type="ECO:0000256" key="5">
    <source>
        <dbReference type="PROSITE-ProRule" id="PRU00043"/>
    </source>
</evidence>
<dbReference type="PROSITE" id="PS00232">
    <property type="entry name" value="CADHERIN_1"/>
    <property type="match status" value="1"/>
</dbReference>
<evidence type="ECO:0000313" key="8">
    <source>
        <dbReference type="Proteomes" id="UP001529510"/>
    </source>
</evidence>
<dbReference type="EMBL" id="JAMKFB020000002">
    <property type="protein sequence ID" value="KAL0200780.1"/>
    <property type="molecule type" value="Genomic_DNA"/>
</dbReference>
<dbReference type="InterPro" id="IPR015919">
    <property type="entry name" value="Cadherin-like_sf"/>
</dbReference>
<evidence type="ECO:0000259" key="6">
    <source>
        <dbReference type="PROSITE" id="PS50268"/>
    </source>
</evidence>
<dbReference type="InterPro" id="IPR020894">
    <property type="entry name" value="Cadherin_CS"/>
</dbReference>
<dbReference type="SUPFAM" id="SSF49313">
    <property type="entry name" value="Cadherin-like"/>
    <property type="match status" value="1"/>
</dbReference>
<dbReference type="Proteomes" id="UP001529510">
    <property type="component" value="Unassembled WGS sequence"/>
</dbReference>
<evidence type="ECO:0000256" key="1">
    <source>
        <dbReference type="ARBA" id="ARBA00004370"/>
    </source>
</evidence>
<keyword evidence="8" id="KW-1185">Reference proteome</keyword>
<feature type="domain" description="Cadherin" evidence="6">
    <location>
        <begin position="2"/>
        <end position="73"/>
    </location>
</feature>
<protein>
    <recommendedName>
        <fullName evidence="6">Cadherin domain-containing protein</fullName>
    </recommendedName>
</protein>
<dbReference type="InterPro" id="IPR039808">
    <property type="entry name" value="Cadherin"/>
</dbReference>
<dbReference type="GO" id="GO:0016020">
    <property type="term" value="C:membrane"/>
    <property type="evidence" value="ECO:0007669"/>
    <property type="project" value="UniProtKB-SubCell"/>
</dbReference>
<dbReference type="PANTHER" id="PTHR24027:SF96">
    <property type="entry name" value="CADHERIN-12"/>
    <property type="match status" value="1"/>
</dbReference>
<comment type="caution">
    <text evidence="7">The sequence shown here is derived from an EMBL/GenBank/DDBJ whole genome shotgun (WGS) entry which is preliminary data.</text>
</comment>
<proteinExistence type="predicted"/>
<dbReference type="PROSITE" id="PS50268">
    <property type="entry name" value="CADHERIN_2"/>
    <property type="match status" value="1"/>
</dbReference>
<sequence>MVKYTLSGEGVGSIFTIEPSTGDIHALRSLDREEKPYYTLRAQAVDVLTGRPLEPESEFIIKVQDINDNEPRFLEGPYSASVPEMSPVGEFTSHYVPDGWVFDTVRKSWPQS</sequence>
<dbReference type="CDD" id="cd11304">
    <property type="entry name" value="Cadherin_repeat"/>
    <property type="match status" value="1"/>
</dbReference>
<feature type="non-terminal residue" evidence="7">
    <location>
        <position position="112"/>
    </location>
</feature>
<dbReference type="Pfam" id="PF00028">
    <property type="entry name" value="Cadherin"/>
    <property type="match status" value="1"/>
</dbReference>
<dbReference type="SMART" id="SM00112">
    <property type="entry name" value="CA"/>
    <property type="match status" value="1"/>
</dbReference>
<evidence type="ECO:0000256" key="4">
    <source>
        <dbReference type="ARBA" id="ARBA00023136"/>
    </source>
</evidence>
<dbReference type="InterPro" id="IPR002126">
    <property type="entry name" value="Cadherin-like_dom"/>
</dbReference>
<organism evidence="7 8">
    <name type="scientific">Cirrhinus mrigala</name>
    <name type="common">Mrigala</name>
    <dbReference type="NCBI Taxonomy" id="683832"/>
    <lineage>
        <taxon>Eukaryota</taxon>
        <taxon>Metazoa</taxon>
        <taxon>Chordata</taxon>
        <taxon>Craniata</taxon>
        <taxon>Vertebrata</taxon>
        <taxon>Euteleostomi</taxon>
        <taxon>Actinopterygii</taxon>
        <taxon>Neopterygii</taxon>
        <taxon>Teleostei</taxon>
        <taxon>Ostariophysi</taxon>
        <taxon>Cypriniformes</taxon>
        <taxon>Cyprinidae</taxon>
        <taxon>Labeoninae</taxon>
        <taxon>Labeonini</taxon>
        <taxon>Cirrhinus</taxon>
    </lineage>
</organism>
<dbReference type="Gene3D" id="2.60.40.60">
    <property type="entry name" value="Cadherins"/>
    <property type="match status" value="2"/>
</dbReference>
<dbReference type="GO" id="GO:0009653">
    <property type="term" value="P:anatomical structure morphogenesis"/>
    <property type="evidence" value="ECO:0007669"/>
    <property type="project" value="UniProtKB-ARBA"/>
</dbReference>
<dbReference type="FunFam" id="2.60.40.60:FF:000009">
    <property type="entry name" value="Cadherin 24"/>
    <property type="match status" value="1"/>
</dbReference>
<dbReference type="GO" id="GO:0005509">
    <property type="term" value="F:calcium ion binding"/>
    <property type="evidence" value="ECO:0007669"/>
    <property type="project" value="UniProtKB-UniRule"/>
</dbReference>
<name>A0ABD0RU05_CIRMR</name>